<dbReference type="STRING" id="1246581.A0A2H9TN67"/>
<evidence type="ECO:0000256" key="2">
    <source>
        <dbReference type="ARBA" id="ARBA00023098"/>
    </source>
</evidence>
<dbReference type="Gene3D" id="3.40.47.10">
    <property type="match status" value="1"/>
</dbReference>
<dbReference type="EMBL" id="MTSL01000075">
    <property type="protein sequence ID" value="PJF19162.1"/>
    <property type="molecule type" value="Genomic_DNA"/>
</dbReference>
<evidence type="ECO:0000259" key="3">
    <source>
        <dbReference type="Pfam" id="PF00108"/>
    </source>
</evidence>
<keyword evidence="5" id="KW-1185">Reference proteome</keyword>
<evidence type="ECO:0000313" key="4">
    <source>
        <dbReference type="EMBL" id="PJF19162.1"/>
    </source>
</evidence>
<dbReference type="AlphaFoldDB" id="A0A2H9TN67"/>
<dbReference type="PANTHER" id="PTHR43853:SF8">
    <property type="entry name" value="3-KETOACYL-COA THIOLASE, PEROXISOMAL"/>
    <property type="match status" value="1"/>
</dbReference>
<dbReference type="GO" id="GO:0006635">
    <property type="term" value="P:fatty acid beta-oxidation"/>
    <property type="evidence" value="ECO:0007669"/>
    <property type="project" value="TreeGrafter"/>
</dbReference>
<dbReference type="OrthoDB" id="5404651at2759"/>
<proteinExistence type="predicted"/>
<dbReference type="GO" id="GO:0010124">
    <property type="term" value="P:phenylacetate catabolic process"/>
    <property type="evidence" value="ECO:0007669"/>
    <property type="project" value="TreeGrafter"/>
</dbReference>
<name>A0A2H9TN67_9FUNG</name>
<comment type="caution">
    <text evidence="4">The sequence shown here is derived from an EMBL/GenBank/DDBJ whole genome shotgun (WGS) entry which is preliminary data.</text>
</comment>
<dbReference type="GO" id="GO:0003988">
    <property type="term" value="F:acetyl-CoA C-acyltransferase activity"/>
    <property type="evidence" value="ECO:0007669"/>
    <property type="project" value="TreeGrafter"/>
</dbReference>
<feature type="domain" description="Thiolase N-terminal" evidence="3">
    <location>
        <begin position="40"/>
        <end position="110"/>
    </location>
</feature>
<sequence length="117" mass="12370">MERVKVVASHLTSGGAMGIKSPEDVVIVRYLVMGSVYPLSALRTPICRAKKGGFKDIPAEELLAAVLKATLTKTKIDPKLINDVVIGNVLPPGGGATTARMAALYAGFDEEDSLLIF</sequence>
<protein>
    <submittedName>
        <fullName evidence="4">Acetyl-CoA C-acetyltransferase</fullName>
    </submittedName>
</protein>
<dbReference type="PANTHER" id="PTHR43853">
    <property type="entry name" value="3-KETOACYL-COA THIOLASE, PEROXISOMAL"/>
    <property type="match status" value="1"/>
</dbReference>
<reference evidence="4 5" key="1">
    <citation type="submission" date="2016-10" db="EMBL/GenBank/DDBJ databases">
        <title>The genome of Paramicrosporidium saccamoebae is the missing link in understanding Cryptomycota and Microsporidia evolution.</title>
        <authorList>
            <person name="Quandt C.A."/>
            <person name="Beaudet D."/>
            <person name="Corsaro D."/>
            <person name="Michel R."/>
            <person name="Corradi N."/>
            <person name="James T."/>
        </authorList>
    </citation>
    <scope>NUCLEOTIDE SEQUENCE [LARGE SCALE GENOMIC DNA]</scope>
    <source>
        <strain evidence="4 5">KSL3</strain>
    </source>
</reference>
<evidence type="ECO:0000313" key="5">
    <source>
        <dbReference type="Proteomes" id="UP000240830"/>
    </source>
</evidence>
<dbReference type="Pfam" id="PF00108">
    <property type="entry name" value="Thiolase_N"/>
    <property type="match status" value="1"/>
</dbReference>
<dbReference type="Proteomes" id="UP000240830">
    <property type="component" value="Unassembled WGS sequence"/>
</dbReference>
<keyword evidence="4" id="KW-0808">Transferase</keyword>
<evidence type="ECO:0000256" key="1">
    <source>
        <dbReference type="ARBA" id="ARBA00022832"/>
    </source>
</evidence>
<dbReference type="InterPro" id="IPR016039">
    <property type="entry name" value="Thiolase-like"/>
</dbReference>
<keyword evidence="1" id="KW-0276">Fatty acid metabolism</keyword>
<gene>
    <name evidence="4" type="ORF">PSACC_01001</name>
</gene>
<dbReference type="SUPFAM" id="SSF53901">
    <property type="entry name" value="Thiolase-like"/>
    <property type="match status" value="1"/>
</dbReference>
<organism evidence="4 5">
    <name type="scientific">Paramicrosporidium saccamoebae</name>
    <dbReference type="NCBI Taxonomy" id="1246581"/>
    <lineage>
        <taxon>Eukaryota</taxon>
        <taxon>Fungi</taxon>
        <taxon>Fungi incertae sedis</taxon>
        <taxon>Cryptomycota</taxon>
        <taxon>Cryptomycota incertae sedis</taxon>
        <taxon>Paramicrosporidium</taxon>
    </lineage>
</organism>
<dbReference type="GO" id="GO:0005777">
    <property type="term" value="C:peroxisome"/>
    <property type="evidence" value="ECO:0007669"/>
    <property type="project" value="TreeGrafter"/>
</dbReference>
<dbReference type="InterPro" id="IPR020616">
    <property type="entry name" value="Thiolase_N"/>
</dbReference>
<accession>A0A2H9TN67</accession>
<dbReference type="InterPro" id="IPR050215">
    <property type="entry name" value="Thiolase-like_sf_Thiolase"/>
</dbReference>
<keyword evidence="2" id="KW-0443">Lipid metabolism</keyword>